<dbReference type="AlphaFoldDB" id="A0A1T4PVT4"/>
<gene>
    <name evidence="4" type="ORF">SAMN02745885_01414</name>
</gene>
<evidence type="ECO:0000313" key="5">
    <source>
        <dbReference type="Proteomes" id="UP000189933"/>
    </source>
</evidence>
<dbReference type="GO" id="GO:0046417">
    <property type="term" value="P:chorismate metabolic process"/>
    <property type="evidence" value="ECO:0007669"/>
    <property type="project" value="InterPro"/>
</dbReference>
<keyword evidence="1" id="KW-0413">Isomerase</keyword>
<feature type="coiled-coil region" evidence="2">
    <location>
        <begin position="6"/>
        <end position="57"/>
    </location>
</feature>
<dbReference type="InterPro" id="IPR036263">
    <property type="entry name" value="Chorismate_II_sf"/>
</dbReference>
<dbReference type="GO" id="GO:0009697">
    <property type="term" value="P:salicylic acid biosynthetic process"/>
    <property type="evidence" value="ECO:0007669"/>
    <property type="project" value="TreeGrafter"/>
</dbReference>
<organism evidence="4 5">
    <name type="scientific">Carboxydocella sporoproducens DSM 16521</name>
    <dbReference type="NCBI Taxonomy" id="1121270"/>
    <lineage>
        <taxon>Bacteria</taxon>
        <taxon>Bacillati</taxon>
        <taxon>Bacillota</taxon>
        <taxon>Clostridia</taxon>
        <taxon>Eubacteriales</taxon>
        <taxon>Clostridiales Family XVI. Incertae Sedis</taxon>
        <taxon>Carboxydocella</taxon>
    </lineage>
</organism>
<dbReference type="Gene3D" id="1.20.59.10">
    <property type="entry name" value="Chorismate mutase"/>
    <property type="match status" value="1"/>
</dbReference>
<accession>A0A1T4PVT4</accession>
<reference evidence="5" key="1">
    <citation type="submission" date="2017-02" db="EMBL/GenBank/DDBJ databases">
        <authorList>
            <person name="Varghese N."/>
            <person name="Submissions S."/>
        </authorList>
    </citation>
    <scope>NUCLEOTIDE SEQUENCE [LARGE SCALE GENOMIC DNA]</scope>
    <source>
        <strain evidence="5">DSM 16521</strain>
    </source>
</reference>
<dbReference type="GO" id="GO:0004106">
    <property type="term" value="F:chorismate mutase activity"/>
    <property type="evidence" value="ECO:0007669"/>
    <property type="project" value="InterPro"/>
</dbReference>
<name>A0A1T4PVT4_9FIRM</name>
<dbReference type="OrthoDB" id="3233357at2"/>
<dbReference type="Proteomes" id="UP000189933">
    <property type="component" value="Unassembled WGS sequence"/>
</dbReference>
<dbReference type="EMBL" id="FUXM01000014">
    <property type="protein sequence ID" value="SJZ95341.1"/>
    <property type="molecule type" value="Genomic_DNA"/>
</dbReference>
<protein>
    <submittedName>
        <fullName evidence="4">Chorismate mutase</fullName>
    </submittedName>
</protein>
<dbReference type="PROSITE" id="PS51168">
    <property type="entry name" value="CHORISMATE_MUT_2"/>
    <property type="match status" value="1"/>
</dbReference>
<dbReference type="SUPFAM" id="SSF48600">
    <property type="entry name" value="Chorismate mutase II"/>
    <property type="match status" value="1"/>
</dbReference>
<evidence type="ECO:0000256" key="2">
    <source>
        <dbReference type="SAM" id="Coils"/>
    </source>
</evidence>
<evidence type="ECO:0000313" key="4">
    <source>
        <dbReference type="EMBL" id="SJZ95341.1"/>
    </source>
</evidence>
<feature type="domain" description="Chorismate mutase" evidence="3">
    <location>
        <begin position="1"/>
        <end position="90"/>
    </location>
</feature>
<keyword evidence="5" id="KW-1185">Reference proteome</keyword>
<dbReference type="RefSeq" id="WP_078665485.1">
    <property type="nucleotide sequence ID" value="NZ_FUXM01000014.1"/>
</dbReference>
<keyword evidence="2" id="KW-0175">Coiled coil</keyword>
<dbReference type="SMART" id="SM00830">
    <property type="entry name" value="CM_2"/>
    <property type="match status" value="1"/>
</dbReference>
<dbReference type="Pfam" id="PF01817">
    <property type="entry name" value="CM_2"/>
    <property type="match status" value="1"/>
</dbReference>
<proteinExistence type="predicted"/>
<dbReference type="InterPro" id="IPR002701">
    <property type="entry name" value="CM_II_prokaryot"/>
</dbReference>
<dbReference type="PANTHER" id="PTHR38041">
    <property type="entry name" value="CHORISMATE MUTASE"/>
    <property type="match status" value="1"/>
</dbReference>
<evidence type="ECO:0000259" key="3">
    <source>
        <dbReference type="PROSITE" id="PS51168"/>
    </source>
</evidence>
<dbReference type="InterPro" id="IPR051331">
    <property type="entry name" value="Chorismate_mutase-related"/>
</dbReference>
<dbReference type="PANTHER" id="PTHR38041:SF1">
    <property type="entry name" value="CHORISMATE MUTASE"/>
    <property type="match status" value="1"/>
</dbReference>
<dbReference type="InterPro" id="IPR036979">
    <property type="entry name" value="CM_dom_sf"/>
</dbReference>
<evidence type="ECO:0000256" key="1">
    <source>
        <dbReference type="ARBA" id="ARBA00023235"/>
    </source>
</evidence>
<sequence>MNERRLEELRREIDKVDEAIIELLGRRLKLAREIGLIKGHNRKIRDLRREQRVLERVKLQASLQQFSPEVAEKIYRILMDYFVSQQEELLRQQRRP</sequence>